<dbReference type="EMBL" id="JACCKD010000008">
    <property type="protein sequence ID" value="MBA0127692.1"/>
    <property type="molecule type" value="Genomic_DNA"/>
</dbReference>
<keyword evidence="1" id="KW-0812">Transmembrane</keyword>
<keyword evidence="3" id="KW-1185">Reference proteome</keyword>
<keyword evidence="1" id="KW-0472">Membrane</keyword>
<evidence type="ECO:0000256" key="1">
    <source>
        <dbReference type="SAM" id="Phobius"/>
    </source>
</evidence>
<reference evidence="2 3" key="1">
    <citation type="submission" date="2020-07" db="EMBL/GenBank/DDBJ databases">
        <title>Genome of Haloechinothrix sp.</title>
        <authorList>
            <person name="Tang S.-K."/>
            <person name="Yang L."/>
            <person name="Zhu W.-Y."/>
        </authorList>
    </citation>
    <scope>NUCLEOTIDE SEQUENCE [LARGE SCALE GENOMIC DNA]</scope>
    <source>
        <strain evidence="2 3">YIM 98757</strain>
    </source>
</reference>
<feature type="transmembrane region" description="Helical" evidence="1">
    <location>
        <begin position="50"/>
        <end position="71"/>
    </location>
</feature>
<dbReference type="Pfam" id="PF10745">
    <property type="entry name" value="DUF2530"/>
    <property type="match status" value="1"/>
</dbReference>
<organism evidence="2 3">
    <name type="scientific">Haloechinothrix aidingensis</name>
    <dbReference type="NCBI Taxonomy" id="2752311"/>
    <lineage>
        <taxon>Bacteria</taxon>
        <taxon>Bacillati</taxon>
        <taxon>Actinomycetota</taxon>
        <taxon>Actinomycetes</taxon>
        <taxon>Pseudonocardiales</taxon>
        <taxon>Pseudonocardiaceae</taxon>
        <taxon>Haloechinothrix</taxon>
    </lineage>
</organism>
<accession>A0A838AEI7</accession>
<evidence type="ECO:0000313" key="2">
    <source>
        <dbReference type="EMBL" id="MBA0127692.1"/>
    </source>
</evidence>
<feature type="transmembrane region" description="Helical" evidence="1">
    <location>
        <begin position="20"/>
        <end position="44"/>
    </location>
</feature>
<keyword evidence="1" id="KW-1133">Transmembrane helix</keyword>
<gene>
    <name evidence="2" type="ORF">H0B56_19280</name>
</gene>
<name>A0A838AEI7_9PSEU</name>
<sequence>MVDSHERIPPPDLPKPLTDLGPALVLGSASWAVALGVLVTLHLLGYSVGIWLATASAGLALGAVGMFLVAWQRYASRRGSRGAQRGL</sequence>
<protein>
    <submittedName>
        <fullName evidence="2">DUF2530 domain-containing protein</fullName>
    </submittedName>
</protein>
<dbReference type="InterPro" id="IPR019681">
    <property type="entry name" value="DUF2530"/>
</dbReference>
<dbReference type="RefSeq" id="WP_180894517.1">
    <property type="nucleotide sequence ID" value="NZ_JACCKD010000008.1"/>
</dbReference>
<dbReference type="AlphaFoldDB" id="A0A838AEI7"/>
<dbReference type="Proteomes" id="UP000582974">
    <property type="component" value="Unassembled WGS sequence"/>
</dbReference>
<comment type="caution">
    <text evidence="2">The sequence shown here is derived from an EMBL/GenBank/DDBJ whole genome shotgun (WGS) entry which is preliminary data.</text>
</comment>
<evidence type="ECO:0000313" key="3">
    <source>
        <dbReference type="Proteomes" id="UP000582974"/>
    </source>
</evidence>
<proteinExistence type="predicted"/>